<evidence type="ECO:0000313" key="6">
    <source>
        <dbReference type="EMBL" id="NLJ23587.1"/>
    </source>
</evidence>
<evidence type="ECO:0000256" key="5">
    <source>
        <dbReference type="HAMAP-Rule" id="MF_00629"/>
    </source>
</evidence>
<dbReference type="InterPro" id="IPR020083">
    <property type="entry name" value="Ribosomal_eL39_CS"/>
</dbReference>
<dbReference type="GO" id="GO:0006412">
    <property type="term" value="P:translation"/>
    <property type="evidence" value="ECO:0007669"/>
    <property type="project" value="UniProtKB-UniRule"/>
</dbReference>
<dbReference type="RefSeq" id="WP_083804721.1">
    <property type="nucleotide sequence ID" value="NZ_CAJYDL010000001.1"/>
</dbReference>
<dbReference type="InterPro" id="IPR000077">
    <property type="entry name" value="Ribosomal_eL39"/>
</dbReference>
<evidence type="ECO:0000313" key="7">
    <source>
        <dbReference type="Proteomes" id="UP000544742"/>
    </source>
</evidence>
<dbReference type="NCBIfam" id="NF002316">
    <property type="entry name" value="PRK01242.1"/>
    <property type="match status" value="1"/>
</dbReference>
<keyword evidence="3 5" id="KW-0687">Ribonucleoprotein</keyword>
<dbReference type="SUPFAM" id="SSF48662">
    <property type="entry name" value="Ribosomal protein L39e"/>
    <property type="match status" value="1"/>
</dbReference>
<comment type="similarity">
    <text evidence="1 5">Belongs to the eukaryotic ribosomal protein eL39 family.</text>
</comment>
<evidence type="ECO:0000256" key="2">
    <source>
        <dbReference type="ARBA" id="ARBA00022980"/>
    </source>
</evidence>
<name>A0A7K4AKS6_METSH</name>
<accession>A0A7K4AKS6</accession>
<dbReference type="InterPro" id="IPR023626">
    <property type="entry name" value="Ribosomal_eL39_dom_sf"/>
</dbReference>
<dbReference type="FunFam" id="1.10.1620.10:FF:000001">
    <property type="entry name" value="60S ribosomal protein-like L39"/>
    <property type="match status" value="1"/>
</dbReference>
<evidence type="ECO:0000256" key="4">
    <source>
        <dbReference type="ARBA" id="ARBA00035234"/>
    </source>
</evidence>
<dbReference type="Pfam" id="PF00832">
    <property type="entry name" value="Ribosomal_L39"/>
    <property type="match status" value="1"/>
</dbReference>
<gene>
    <name evidence="5" type="primary">rpl39e</name>
    <name evidence="6" type="ORF">GX426_10850</name>
</gene>
<reference evidence="6 7" key="1">
    <citation type="journal article" date="2020" name="Biotechnol. Biofuels">
        <title>New insights from the biogas microbiome by comprehensive genome-resolved metagenomics of nearly 1600 species originating from multiple anaerobic digesters.</title>
        <authorList>
            <person name="Campanaro S."/>
            <person name="Treu L."/>
            <person name="Rodriguez-R L.M."/>
            <person name="Kovalovszki A."/>
            <person name="Ziels R.M."/>
            <person name="Maus I."/>
            <person name="Zhu X."/>
            <person name="Kougias P.G."/>
            <person name="Basile A."/>
            <person name="Luo G."/>
            <person name="Schluter A."/>
            <person name="Konstantinidis K.T."/>
            <person name="Angelidaki I."/>
        </authorList>
    </citation>
    <scope>NUCLEOTIDE SEQUENCE [LARGE SCALE GENOMIC DNA]</scope>
    <source>
        <strain evidence="6">AS27yjCOA_157</strain>
    </source>
</reference>
<dbReference type="Proteomes" id="UP000544742">
    <property type="component" value="Unassembled WGS sequence"/>
</dbReference>
<organism evidence="6 7">
    <name type="scientific">Methanothrix soehngenii</name>
    <name type="common">Methanosaeta concilii</name>
    <dbReference type="NCBI Taxonomy" id="2223"/>
    <lineage>
        <taxon>Archaea</taxon>
        <taxon>Methanobacteriati</taxon>
        <taxon>Methanobacteriota</taxon>
        <taxon>Stenosarchaea group</taxon>
        <taxon>Methanomicrobia</taxon>
        <taxon>Methanotrichales</taxon>
        <taxon>Methanotrichaceae</taxon>
        <taxon>Methanothrix</taxon>
    </lineage>
</organism>
<dbReference type="Gene3D" id="1.10.1620.10">
    <property type="entry name" value="Ribosomal protein L39e"/>
    <property type="match status" value="1"/>
</dbReference>
<dbReference type="PROSITE" id="PS00051">
    <property type="entry name" value="RIBOSOMAL_L39E"/>
    <property type="match status" value="1"/>
</dbReference>
<proteinExistence type="inferred from homology"/>
<sequence>MSKKLKGKKIRLAKAFNQNRRVPSWVIVKTMRKVVAHPKRRHWRRSSLER</sequence>
<dbReference type="EMBL" id="JAAYUN010000203">
    <property type="protein sequence ID" value="NLJ23587.1"/>
    <property type="molecule type" value="Genomic_DNA"/>
</dbReference>
<comment type="caution">
    <text evidence="6">The sequence shown here is derived from an EMBL/GenBank/DDBJ whole genome shotgun (WGS) entry which is preliminary data.</text>
</comment>
<dbReference type="GO" id="GO:1990904">
    <property type="term" value="C:ribonucleoprotein complex"/>
    <property type="evidence" value="ECO:0007669"/>
    <property type="project" value="UniProtKB-KW"/>
</dbReference>
<keyword evidence="2 5" id="KW-0689">Ribosomal protein</keyword>
<dbReference type="GO" id="GO:0005840">
    <property type="term" value="C:ribosome"/>
    <property type="evidence" value="ECO:0007669"/>
    <property type="project" value="UniProtKB-KW"/>
</dbReference>
<dbReference type="HAMAP" id="MF_00629">
    <property type="entry name" value="Ribosomal_eL39"/>
    <property type="match status" value="1"/>
</dbReference>
<dbReference type="GO" id="GO:0003735">
    <property type="term" value="F:structural constituent of ribosome"/>
    <property type="evidence" value="ECO:0007669"/>
    <property type="project" value="InterPro"/>
</dbReference>
<dbReference type="AlphaFoldDB" id="A0A7K4AKS6"/>
<protein>
    <recommendedName>
        <fullName evidence="4 5">Large ribosomal subunit protein eL39</fullName>
    </recommendedName>
</protein>
<evidence type="ECO:0000256" key="3">
    <source>
        <dbReference type="ARBA" id="ARBA00023274"/>
    </source>
</evidence>
<evidence type="ECO:0000256" key="1">
    <source>
        <dbReference type="ARBA" id="ARBA00009339"/>
    </source>
</evidence>
<dbReference type="GeneID" id="32173528"/>